<evidence type="ECO:0000313" key="3">
    <source>
        <dbReference type="Proteomes" id="UP001597568"/>
    </source>
</evidence>
<keyword evidence="2" id="KW-0540">Nuclease</keyword>
<name>A0ABW5Y120_9BACL</name>
<keyword evidence="3" id="KW-1185">Reference proteome</keyword>
<dbReference type="InterPro" id="IPR003615">
    <property type="entry name" value="HNH_nuc"/>
</dbReference>
<comment type="caution">
    <text evidence="2">The sequence shown here is derived from an EMBL/GenBank/DDBJ whole genome shotgun (WGS) entry which is preliminary data.</text>
</comment>
<keyword evidence="2" id="KW-0378">Hydrolase</keyword>
<dbReference type="GO" id="GO:0004519">
    <property type="term" value="F:endonuclease activity"/>
    <property type="evidence" value="ECO:0007669"/>
    <property type="project" value="UniProtKB-KW"/>
</dbReference>
<proteinExistence type="predicted"/>
<organism evidence="2 3">
    <name type="scientific">Kurthia populi</name>
    <dbReference type="NCBI Taxonomy" id="1562132"/>
    <lineage>
        <taxon>Bacteria</taxon>
        <taxon>Bacillati</taxon>
        <taxon>Bacillota</taxon>
        <taxon>Bacilli</taxon>
        <taxon>Bacillales</taxon>
        <taxon>Caryophanaceae</taxon>
        <taxon>Kurthia</taxon>
    </lineage>
</organism>
<evidence type="ECO:0000259" key="1">
    <source>
        <dbReference type="Pfam" id="PF01844"/>
    </source>
</evidence>
<accession>A0ABW5Y120</accession>
<dbReference type="EMBL" id="JBHUOR010000085">
    <property type="protein sequence ID" value="MFD2868965.1"/>
    <property type="molecule type" value="Genomic_DNA"/>
</dbReference>
<keyword evidence="2" id="KW-0255">Endonuclease</keyword>
<reference evidence="3" key="1">
    <citation type="journal article" date="2019" name="Int. J. Syst. Evol. Microbiol.">
        <title>The Global Catalogue of Microorganisms (GCM) 10K type strain sequencing project: providing services to taxonomists for standard genome sequencing and annotation.</title>
        <authorList>
            <consortium name="The Broad Institute Genomics Platform"/>
            <consortium name="The Broad Institute Genome Sequencing Center for Infectious Disease"/>
            <person name="Wu L."/>
            <person name="Ma J."/>
        </authorList>
    </citation>
    <scope>NUCLEOTIDE SEQUENCE [LARGE SCALE GENOMIC DNA]</scope>
    <source>
        <strain evidence="3">KCTC 33522</strain>
    </source>
</reference>
<feature type="domain" description="HNH" evidence="1">
    <location>
        <begin position="36"/>
        <end position="87"/>
    </location>
</feature>
<dbReference type="InterPro" id="IPR002711">
    <property type="entry name" value="HNH"/>
</dbReference>
<protein>
    <submittedName>
        <fullName evidence="2">HNH endonuclease</fullName>
    </submittedName>
</protein>
<gene>
    <name evidence="2" type="ORF">ACFSY7_10700</name>
</gene>
<dbReference type="Proteomes" id="UP001597568">
    <property type="component" value="Unassembled WGS sequence"/>
</dbReference>
<evidence type="ECO:0000313" key="2">
    <source>
        <dbReference type="EMBL" id="MFD2868965.1"/>
    </source>
</evidence>
<sequence length="203" mass="24348">MLNIHQIKPKRTYTGERWRTNNSNKKRLAKDFNYRCGYCDDADFYSGGYNVYHVEHFAPKEKFENLQYTYENLLYSCPYCNISKSNKWVGATSDENILEAEGFVDPCDEEYDKHLKRTANGKIIFITPVGSYMYRELKLYLKRHEIIHNLEKIRLRKKKIKEKIEIKKNAGIDCSNLEYIYRELCVHFSEYYDLMFEEEAVHN</sequence>
<dbReference type="CDD" id="cd00085">
    <property type="entry name" value="HNHc"/>
    <property type="match status" value="1"/>
</dbReference>
<dbReference type="Pfam" id="PF01844">
    <property type="entry name" value="HNH"/>
    <property type="match status" value="1"/>
</dbReference>
<dbReference type="Gene3D" id="1.10.30.50">
    <property type="match status" value="1"/>
</dbReference>
<dbReference type="RefSeq" id="WP_380147828.1">
    <property type="nucleotide sequence ID" value="NZ_JBHUOR010000085.1"/>
</dbReference>